<dbReference type="InterPro" id="IPR007253">
    <property type="entry name" value="Cell_wall-bd_2"/>
</dbReference>
<dbReference type="AlphaFoldDB" id="A0A2T0R6R1"/>
<feature type="signal peptide" evidence="2">
    <location>
        <begin position="1"/>
        <end position="20"/>
    </location>
</feature>
<keyword evidence="4" id="KW-1185">Reference proteome</keyword>
<comment type="caution">
    <text evidence="3">The sequence shown here is derived from an EMBL/GenBank/DDBJ whole genome shotgun (WGS) entry which is preliminary data.</text>
</comment>
<reference evidence="3 4" key="1">
    <citation type="submission" date="2018-03" db="EMBL/GenBank/DDBJ databases">
        <title>Genomic Encyclopedia of Archaeal and Bacterial Type Strains, Phase II (KMG-II): from individual species to whole genera.</title>
        <authorList>
            <person name="Goeker M."/>
        </authorList>
    </citation>
    <scope>NUCLEOTIDE SEQUENCE [LARGE SCALE GENOMIC DNA]</scope>
    <source>
        <strain evidence="3 4">DSM 19711</strain>
    </source>
</reference>
<evidence type="ECO:0000256" key="2">
    <source>
        <dbReference type="SAM" id="SignalP"/>
    </source>
</evidence>
<evidence type="ECO:0000313" key="3">
    <source>
        <dbReference type="EMBL" id="PRY16854.1"/>
    </source>
</evidence>
<evidence type="ECO:0000256" key="1">
    <source>
        <dbReference type="SAM" id="MobiDB-lite"/>
    </source>
</evidence>
<dbReference type="EMBL" id="PVZF01000003">
    <property type="protein sequence ID" value="PRY16854.1"/>
    <property type="molecule type" value="Genomic_DNA"/>
</dbReference>
<protein>
    <submittedName>
        <fullName evidence="3">Putative cell wall binding repeat protein</fullName>
    </submittedName>
</protein>
<gene>
    <name evidence="3" type="ORF">CLV37_103286</name>
</gene>
<dbReference type="Pfam" id="PF04122">
    <property type="entry name" value="CW_binding_2"/>
    <property type="match status" value="1"/>
</dbReference>
<name>A0A2T0R6R1_9ACTN</name>
<proteinExistence type="predicted"/>
<sequence length="185" mass="18603">MRTKTVAVLAAVGLSTAVLAGAGSASAADDPSAPDGTRARAAEPLRQLRSAVAAEASSTTGAGTRSALSPRGNVRVSGRDRYETAAEVSFLTWRPGTASVVFLASGTSLPDALAVGPSANGLGPVLLTERDRLPAASRAELQRLQPCLVVVVGGTPSVSDAVFADAEQYTNPTGAGCPTITTVTR</sequence>
<feature type="region of interest" description="Disordered" evidence="1">
    <location>
        <begin position="54"/>
        <end position="76"/>
    </location>
</feature>
<dbReference type="RefSeq" id="WP_170127121.1">
    <property type="nucleotide sequence ID" value="NZ_PVZF01000003.1"/>
</dbReference>
<accession>A0A2T0R6R1</accession>
<keyword evidence="2" id="KW-0732">Signal</keyword>
<dbReference type="Proteomes" id="UP000238083">
    <property type="component" value="Unassembled WGS sequence"/>
</dbReference>
<organism evidence="3 4">
    <name type="scientific">Kineococcus rhizosphaerae</name>
    <dbReference type="NCBI Taxonomy" id="559628"/>
    <lineage>
        <taxon>Bacteria</taxon>
        <taxon>Bacillati</taxon>
        <taxon>Actinomycetota</taxon>
        <taxon>Actinomycetes</taxon>
        <taxon>Kineosporiales</taxon>
        <taxon>Kineosporiaceae</taxon>
        <taxon>Kineococcus</taxon>
    </lineage>
</organism>
<feature type="compositionally biased region" description="Low complexity" evidence="1">
    <location>
        <begin position="54"/>
        <end position="69"/>
    </location>
</feature>
<evidence type="ECO:0000313" key="4">
    <source>
        <dbReference type="Proteomes" id="UP000238083"/>
    </source>
</evidence>
<feature type="chain" id="PRO_5038706296" evidence="2">
    <location>
        <begin position="21"/>
        <end position="185"/>
    </location>
</feature>